<keyword evidence="2 6" id="KW-0808">Transferase</keyword>
<dbReference type="InterPro" id="IPR001048">
    <property type="entry name" value="Asp/Glu/Uridylate_kinase"/>
</dbReference>
<keyword evidence="3" id="KW-0547">Nucleotide-binding</keyword>
<evidence type="ECO:0000256" key="5">
    <source>
        <dbReference type="ARBA" id="ARBA00022840"/>
    </source>
</evidence>
<keyword evidence="4 6" id="KW-0418">Kinase</keyword>
<protein>
    <recommendedName>
        <fullName evidence="6">Carbamate kinase</fullName>
    </recommendedName>
</protein>
<dbReference type="GO" id="GO:0005829">
    <property type="term" value="C:cytosol"/>
    <property type="evidence" value="ECO:0007669"/>
    <property type="project" value="TreeGrafter"/>
</dbReference>
<dbReference type="AlphaFoldDB" id="A0A4Q7S188"/>
<dbReference type="InterPro" id="IPR036393">
    <property type="entry name" value="AceGlu_kinase-like_sf"/>
</dbReference>
<dbReference type="InterPro" id="IPR023000">
    <property type="entry name" value="Shikimate_kinase_CS"/>
</dbReference>
<dbReference type="PROSITE" id="PS01128">
    <property type="entry name" value="SHIKIMATE_KINASE"/>
    <property type="match status" value="1"/>
</dbReference>
<dbReference type="GO" id="GO:0019546">
    <property type="term" value="P:L-arginine deiminase pathway"/>
    <property type="evidence" value="ECO:0007669"/>
    <property type="project" value="TreeGrafter"/>
</dbReference>
<gene>
    <name evidence="8" type="ORF">EV147_3185</name>
</gene>
<dbReference type="Gene3D" id="3.40.1160.10">
    <property type="entry name" value="Acetylglutamate kinase-like"/>
    <property type="match status" value="1"/>
</dbReference>
<evidence type="ECO:0000256" key="6">
    <source>
        <dbReference type="PIRNR" id="PIRNR000723"/>
    </source>
</evidence>
<reference evidence="8 9" key="1">
    <citation type="journal article" date="2015" name="Stand. Genomic Sci.">
        <title>Genomic Encyclopedia of Bacterial and Archaeal Type Strains, Phase III: the genomes of soil and plant-associated and newly described type strains.</title>
        <authorList>
            <person name="Whitman W.B."/>
            <person name="Woyke T."/>
            <person name="Klenk H.P."/>
            <person name="Zhou Y."/>
            <person name="Lilburn T.G."/>
            <person name="Beck B.J."/>
            <person name="De Vos P."/>
            <person name="Vandamme P."/>
            <person name="Eisen J.A."/>
            <person name="Garrity G."/>
            <person name="Hugenholtz P."/>
            <person name="Kyrpides N.C."/>
        </authorList>
    </citation>
    <scope>NUCLEOTIDE SEQUENCE [LARGE SCALE GENOMIC DNA]</scope>
    <source>
        <strain evidence="8 9">ASC-9842</strain>
    </source>
</reference>
<keyword evidence="9" id="KW-1185">Reference proteome</keyword>
<evidence type="ECO:0000256" key="3">
    <source>
        <dbReference type="ARBA" id="ARBA00022741"/>
    </source>
</evidence>
<dbReference type="FunFam" id="3.40.1160.10:FF:000007">
    <property type="entry name" value="Carbamate kinase"/>
    <property type="match status" value="1"/>
</dbReference>
<dbReference type="PIRSF" id="PIRSF000723">
    <property type="entry name" value="Carbamate_kin"/>
    <property type="match status" value="1"/>
</dbReference>
<comment type="caution">
    <text evidence="8">The sequence shown here is derived from an EMBL/GenBank/DDBJ whole genome shotgun (WGS) entry which is preliminary data.</text>
</comment>
<evidence type="ECO:0000256" key="2">
    <source>
        <dbReference type="ARBA" id="ARBA00022679"/>
    </source>
</evidence>
<dbReference type="PRINTS" id="PR01469">
    <property type="entry name" value="CARBMTKINASE"/>
</dbReference>
<evidence type="ECO:0000256" key="4">
    <source>
        <dbReference type="ARBA" id="ARBA00022777"/>
    </source>
</evidence>
<evidence type="ECO:0000313" key="8">
    <source>
        <dbReference type="EMBL" id="RZT38712.1"/>
    </source>
</evidence>
<evidence type="ECO:0000313" key="9">
    <source>
        <dbReference type="Proteomes" id="UP000291078"/>
    </source>
</evidence>
<evidence type="ECO:0000256" key="1">
    <source>
        <dbReference type="ARBA" id="ARBA00011066"/>
    </source>
</evidence>
<dbReference type="PANTHER" id="PTHR30409">
    <property type="entry name" value="CARBAMATE KINASE"/>
    <property type="match status" value="1"/>
</dbReference>
<dbReference type="GO" id="GO:0008804">
    <property type="term" value="F:carbamate kinase activity"/>
    <property type="evidence" value="ECO:0007669"/>
    <property type="project" value="InterPro"/>
</dbReference>
<dbReference type="InterPro" id="IPR003964">
    <property type="entry name" value="Carb_kinase"/>
</dbReference>
<dbReference type="OrthoDB" id="9766717at2"/>
<accession>A0A4Q7S188</accession>
<dbReference type="EMBL" id="SGXM01000003">
    <property type="protein sequence ID" value="RZT38712.1"/>
    <property type="molecule type" value="Genomic_DNA"/>
</dbReference>
<evidence type="ECO:0000259" key="7">
    <source>
        <dbReference type="Pfam" id="PF00696"/>
    </source>
</evidence>
<dbReference type="Proteomes" id="UP000291078">
    <property type="component" value="Unassembled WGS sequence"/>
</dbReference>
<dbReference type="CDD" id="cd04235">
    <property type="entry name" value="AAK_CK"/>
    <property type="match status" value="1"/>
</dbReference>
<comment type="similarity">
    <text evidence="1 6">Belongs to the carbamate kinase family.</text>
</comment>
<keyword evidence="5" id="KW-0067">ATP-binding</keyword>
<organism evidence="8 9">
    <name type="scientific">Cupriavidus agavae</name>
    <dbReference type="NCBI Taxonomy" id="1001822"/>
    <lineage>
        <taxon>Bacteria</taxon>
        <taxon>Pseudomonadati</taxon>
        <taxon>Pseudomonadota</taxon>
        <taxon>Betaproteobacteria</taxon>
        <taxon>Burkholderiales</taxon>
        <taxon>Burkholderiaceae</taxon>
        <taxon>Cupriavidus</taxon>
    </lineage>
</organism>
<dbReference type="SUPFAM" id="SSF53633">
    <property type="entry name" value="Carbamate kinase-like"/>
    <property type="match status" value="1"/>
</dbReference>
<dbReference type="NCBIfam" id="NF009007">
    <property type="entry name" value="PRK12352.1"/>
    <property type="match status" value="1"/>
</dbReference>
<dbReference type="Pfam" id="PF00696">
    <property type="entry name" value="AA_kinase"/>
    <property type="match status" value="1"/>
</dbReference>
<name>A0A4Q7S188_9BURK</name>
<feature type="domain" description="Aspartate/glutamate/uridylate kinase" evidence="7">
    <location>
        <begin position="11"/>
        <end position="293"/>
    </location>
</feature>
<dbReference type="PANTHER" id="PTHR30409:SF1">
    <property type="entry name" value="CARBAMATE KINASE-RELATED"/>
    <property type="match status" value="1"/>
</dbReference>
<sequence length="321" mass="33866">MSKLGEKDAPVAVIAVGGNALAPEGGGTNLHDQARAAADAAGHIADVAEQGWRVVLTHGNGPQVGYILRRSELAIQEVPPVPMDYATADTQGAIGDMFQRSLYNALQRRGVAPRVVTVVTQVVVDEHDPAFQSPAKPIGSIMDEATARQRAQSLGWNIMEEAGRGWRRCVASPRPQRVVETDTIRALLAQNHIVIACGGGGIPVTMAADGTLCNREAVIDKDLASALLARQLGAQRLVIVTAVPKVAIHFGKPEQRWLDHLTVAEAERFMEEGHFGRGSMGPKIEAVLEYVRSEPGGEGIVTDISSMGAALAGAGGTRISG</sequence>
<dbReference type="RefSeq" id="WP_130392151.1">
    <property type="nucleotide sequence ID" value="NZ_SGXM01000003.1"/>
</dbReference>
<proteinExistence type="inferred from homology"/>
<dbReference type="GO" id="GO:0005524">
    <property type="term" value="F:ATP binding"/>
    <property type="evidence" value="ECO:0007669"/>
    <property type="project" value="UniProtKB-KW"/>
</dbReference>